<reference evidence="13 15" key="3">
    <citation type="journal article" date="2016" name="Proc. Natl. Acad. Sci. U.S.A.">
        <title>Comparative genomics of biotechnologically important yeasts.</title>
        <authorList>
            <person name="Riley R."/>
            <person name="Haridas S."/>
            <person name="Wolfe K.H."/>
            <person name="Lopes M.R."/>
            <person name="Hittinger C.T."/>
            <person name="Goeker M."/>
            <person name="Salamov A.A."/>
            <person name="Wisecaver J.H."/>
            <person name="Long T.M."/>
            <person name="Calvey C.H."/>
            <person name="Aerts A.L."/>
            <person name="Barry K.W."/>
            <person name="Choi C."/>
            <person name="Clum A."/>
            <person name="Coughlan A.Y."/>
            <person name="Deshpande S."/>
            <person name="Douglass A.P."/>
            <person name="Hanson S.J."/>
            <person name="Klenk H.-P."/>
            <person name="LaButti K.M."/>
            <person name="Lapidus A."/>
            <person name="Lindquist E.A."/>
            <person name="Lipzen A.M."/>
            <person name="Meier-Kolthoff J.P."/>
            <person name="Ohm R.A."/>
            <person name="Otillar R.P."/>
            <person name="Pangilinan J.L."/>
            <person name="Peng Y."/>
            <person name="Rokas A."/>
            <person name="Rosa C.A."/>
            <person name="Scheuner C."/>
            <person name="Sibirny A.A."/>
            <person name="Slot J.C."/>
            <person name="Stielow J.B."/>
            <person name="Sun H."/>
            <person name="Kurtzman C.P."/>
            <person name="Blackwell M."/>
            <person name="Grigoriev I.V."/>
            <person name="Jeffries T.W."/>
        </authorList>
    </citation>
    <scope>NUCLEOTIDE SEQUENCE [LARGE SCALE GENOMIC DNA]</scope>
    <source>
        <strain evidence="15">ATCC 18201 / CBS 1600 / BCRC 20928 / JCM 3617 / NBRC 0987 / NRRL Y-1542</strain>
        <strain evidence="13">NRRL Y-1542</strain>
    </source>
</reference>
<keyword evidence="3" id="KW-0699">rRNA-binding</keyword>
<name>A0A0H5BZ60_CYBJN</name>
<dbReference type="PROSITE" id="PS50889">
    <property type="entry name" value="S4"/>
    <property type="match status" value="1"/>
</dbReference>
<evidence type="ECO:0000313" key="13">
    <source>
        <dbReference type="EMBL" id="ODV75782.1"/>
    </source>
</evidence>
<feature type="domain" description="RNA-binding S4" evidence="11">
    <location>
        <begin position="103"/>
        <end position="163"/>
    </location>
</feature>
<accession>A0A0H5BZ60</accession>
<dbReference type="CDD" id="cd00165">
    <property type="entry name" value="S4"/>
    <property type="match status" value="1"/>
</dbReference>
<dbReference type="Proteomes" id="UP000094389">
    <property type="component" value="Unassembled WGS sequence"/>
</dbReference>
<comment type="function">
    <text evidence="8">Component of the mitochondrial ribosome (mitoribosome), a dedicated translation machinery responsible for the synthesis of mitochondrial genome-encoded proteins, including at least some of the essential transmembrane subunits of the mitochondrial respiratory chain. The mitoribosomes are attached to the mitochondrial inner membrane and translation products are cotranslationally integrated into the membrane.</text>
</comment>
<reference evidence="14" key="2">
    <citation type="journal article" date="2015" name="J. Biotechnol.">
        <title>The structure of the Cyberlindnera jadinii genome and its relation to Candida utilis analyzed by the occurrence of single nucleotide polymorphisms.</title>
        <authorList>
            <person name="Rupp O."/>
            <person name="Brinkrolf K."/>
            <person name="Buerth C."/>
            <person name="Kunigo M."/>
            <person name="Schneider J."/>
            <person name="Jaenicke S."/>
            <person name="Goesmann A."/>
            <person name="Puehler A."/>
            <person name="Jaeger K.-E."/>
            <person name="Ernst J.F."/>
        </authorList>
    </citation>
    <scope>NUCLEOTIDE SEQUENCE [LARGE SCALE GENOMIC DNA]</scope>
    <source>
        <strain evidence="14">ATCC 18201 / CBS 1600 / BCRC 20928 / JCM 3617 / NBRC 0987 / NRRL Y-1542</strain>
    </source>
</reference>
<gene>
    <name evidence="12" type="primary">NAM9</name>
    <name evidence="12" type="ORF">BN1211_0376</name>
    <name evidence="13" type="ORF">CYBJADRAFT_165192</name>
</gene>
<reference evidence="12" key="1">
    <citation type="submission" date="2014-12" db="EMBL/GenBank/DDBJ databases">
        <authorList>
            <person name="Jaenicke S."/>
        </authorList>
    </citation>
    <scope>NUCLEOTIDE SEQUENCE [LARGE SCALE GENOMIC DNA]</scope>
    <source>
        <strain evidence="12">CBS1600</strain>
    </source>
</reference>
<dbReference type="Proteomes" id="UP000038830">
    <property type="component" value="Unassembled WGS sequence"/>
</dbReference>
<evidence type="ECO:0000256" key="2">
    <source>
        <dbReference type="ARBA" id="ARBA00007465"/>
    </source>
</evidence>
<evidence type="ECO:0000256" key="1">
    <source>
        <dbReference type="ARBA" id="ARBA00004173"/>
    </source>
</evidence>
<dbReference type="GO" id="GO:0019843">
    <property type="term" value="F:rRNA binding"/>
    <property type="evidence" value="ECO:0007669"/>
    <property type="project" value="UniProtKB-KW"/>
</dbReference>
<keyword evidence="15" id="KW-1185">Reference proteome</keyword>
<evidence type="ECO:0000259" key="11">
    <source>
        <dbReference type="SMART" id="SM00363"/>
    </source>
</evidence>
<dbReference type="SMART" id="SM00363">
    <property type="entry name" value="S4"/>
    <property type="match status" value="1"/>
</dbReference>
<comment type="subcellular location">
    <subcellularLocation>
        <location evidence="1">Mitochondrion</location>
    </subcellularLocation>
</comment>
<evidence type="ECO:0000313" key="15">
    <source>
        <dbReference type="Proteomes" id="UP000094389"/>
    </source>
</evidence>
<dbReference type="PANTHER" id="PTHR11831">
    <property type="entry name" value="30S 40S RIBOSOMAL PROTEIN"/>
    <property type="match status" value="1"/>
</dbReference>
<dbReference type="OMA" id="GDMFQVE"/>
<dbReference type="OrthoDB" id="3356781at2759"/>
<dbReference type="Pfam" id="PF01479">
    <property type="entry name" value="S4"/>
    <property type="match status" value="1"/>
</dbReference>
<dbReference type="RefSeq" id="XP_020072821.1">
    <property type="nucleotide sequence ID" value="XM_020213926.1"/>
</dbReference>
<keyword evidence="6" id="KW-0496">Mitochondrion</keyword>
<dbReference type="FunFam" id="3.10.290.10:FF:000025">
    <property type="entry name" value="30S ribosomal subunit S4"/>
    <property type="match status" value="1"/>
</dbReference>
<evidence type="ECO:0000256" key="5">
    <source>
        <dbReference type="ARBA" id="ARBA00022980"/>
    </source>
</evidence>
<accession>A0A1E4S8Q7</accession>
<keyword evidence="5" id="KW-0689">Ribosomal protein</keyword>
<dbReference type="InterPro" id="IPR002942">
    <property type="entry name" value="S4_RNA-bd"/>
</dbReference>
<dbReference type="InterPro" id="IPR036986">
    <property type="entry name" value="S4_RNA-bd_sf"/>
</dbReference>
<dbReference type="InterPro" id="IPR022801">
    <property type="entry name" value="Ribosomal_uS4"/>
</dbReference>
<dbReference type="GO" id="GO:0042274">
    <property type="term" value="P:ribosomal small subunit biogenesis"/>
    <property type="evidence" value="ECO:0007669"/>
    <property type="project" value="TreeGrafter"/>
</dbReference>
<evidence type="ECO:0000313" key="14">
    <source>
        <dbReference type="Proteomes" id="UP000038830"/>
    </source>
</evidence>
<evidence type="ECO:0000256" key="10">
    <source>
        <dbReference type="PROSITE-ProRule" id="PRU00182"/>
    </source>
</evidence>
<evidence type="ECO:0000313" key="12">
    <source>
        <dbReference type="EMBL" id="CEP20497.1"/>
    </source>
</evidence>
<dbReference type="GeneID" id="30988322"/>
<keyword evidence="7" id="KW-0687">Ribonucleoprotein</keyword>
<dbReference type="AlphaFoldDB" id="A0A0H5BZ60"/>
<proteinExistence type="inferred from homology"/>
<sequence length="476" mass="54620">MPRKAEVLNSLSRGRVRASWNKYNLFNLYKKGRVSFQGQNLYQQKWTAKQETRAYHGEHMTEKRFQADFSQKLESVAHLDASLRGENHMTTPVPLQTYAVLEKRLDFALFRSMFASSVRQARQYILHGYVHVNGIKIKQPGYTLSPGDIFSVKPEKVLSALGATKPSVKQAAKIDNVQISKWNEYVAKAKKNPKAVWDAQREKKRLGKQLDAEEEEALKQRVLTFNKNLESQMLKDQKEFTRSKVLKDVLTLGLKTETPTISTFPKLSEEAAGKALKLYEKVITAPGLTVETLKTRSDKELDTIVSKALDKEEQAKRSDAEKKIFSEVKQLVSSVQSIHWEDLRKASDAKKLDPSTREIPYDPEWANKLTFHKRVEVSKALEDESSVKVNLPWQRGLFGREEPSKPYFTPWKVRPFIAPFAILPSHIEISFETCHAVYLRDPVALPGKSEVISPFGLPVQQRAYMWYTRRVKVVRN</sequence>
<dbReference type="EMBL" id="KV453925">
    <property type="protein sequence ID" value="ODV75782.1"/>
    <property type="molecule type" value="Genomic_DNA"/>
</dbReference>
<dbReference type="GO" id="GO:0005763">
    <property type="term" value="C:mitochondrial small ribosomal subunit"/>
    <property type="evidence" value="ECO:0007669"/>
    <property type="project" value="TreeGrafter"/>
</dbReference>
<protein>
    <recommendedName>
        <fullName evidence="9">Small ribosomal subunit protein uS4m</fullName>
    </recommendedName>
</protein>
<evidence type="ECO:0000256" key="3">
    <source>
        <dbReference type="ARBA" id="ARBA00022730"/>
    </source>
</evidence>
<evidence type="ECO:0000256" key="6">
    <source>
        <dbReference type="ARBA" id="ARBA00023128"/>
    </source>
</evidence>
<evidence type="ECO:0000256" key="8">
    <source>
        <dbReference type="ARBA" id="ARBA00037226"/>
    </source>
</evidence>
<evidence type="ECO:0000256" key="9">
    <source>
        <dbReference type="ARBA" id="ARBA00071419"/>
    </source>
</evidence>
<dbReference type="EMBL" id="CDQK01000001">
    <property type="protein sequence ID" value="CEP20497.1"/>
    <property type="molecule type" value="Genomic_DNA"/>
</dbReference>
<evidence type="ECO:0000256" key="4">
    <source>
        <dbReference type="ARBA" id="ARBA00022884"/>
    </source>
</evidence>
<evidence type="ECO:0000256" key="7">
    <source>
        <dbReference type="ARBA" id="ARBA00023274"/>
    </source>
</evidence>
<keyword evidence="4 10" id="KW-0694">RNA-binding</keyword>
<dbReference type="PANTHER" id="PTHR11831:SF4">
    <property type="entry name" value="SMALL RIBOSOMAL SUBUNIT PROTEIN US4M"/>
    <property type="match status" value="1"/>
</dbReference>
<dbReference type="SUPFAM" id="SSF55174">
    <property type="entry name" value="Alpha-L RNA-binding motif"/>
    <property type="match status" value="1"/>
</dbReference>
<organism evidence="12 14">
    <name type="scientific">Cyberlindnera jadinii (strain ATCC 18201 / CBS 1600 / BCRC 20928 / JCM 3617 / NBRC 0987 / NRRL Y-1542)</name>
    <name type="common">Torula yeast</name>
    <name type="synonym">Candida utilis</name>
    <dbReference type="NCBI Taxonomy" id="983966"/>
    <lineage>
        <taxon>Eukaryota</taxon>
        <taxon>Fungi</taxon>
        <taxon>Dikarya</taxon>
        <taxon>Ascomycota</taxon>
        <taxon>Saccharomycotina</taxon>
        <taxon>Saccharomycetes</taxon>
        <taxon>Phaffomycetales</taxon>
        <taxon>Phaffomycetaceae</taxon>
        <taxon>Cyberlindnera</taxon>
    </lineage>
</organism>
<dbReference type="GO" id="GO:0003735">
    <property type="term" value="F:structural constituent of ribosome"/>
    <property type="evidence" value="ECO:0007669"/>
    <property type="project" value="TreeGrafter"/>
</dbReference>
<dbReference type="STRING" id="983966.A0A0H5BZ60"/>
<dbReference type="Gene3D" id="3.10.290.10">
    <property type="entry name" value="RNA-binding S4 domain"/>
    <property type="match status" value="1"/>
</dbReference>
<comment type="similarity">
    <text evidence="2">Belongs to the universal ribosomal protein uS4 family.</text>
</comment>